<dbReference type="SUPFAM" id="SSF52540">
    <property type="entry name" value="P-loop containing nucleoside triphosphate hydrolases"/>
    <property type="match status" value="1"/>
</dbReference>
<organism evidence="4 5">
    <name type="scientific">Ruegeria spongiae</name>
    <dbReference type="NCBI Taxonomy" id="2942209"/>
    <lineage>
        <taxon>Bacteria</taxon>
        <taxon>Pseudomonadati</taxon>
        <taxon>Pseudomonadota</taxon>
        <taxon>Alphaproteobacteria</taxon>
        <taxon>Rhodobacterales</taxon>
        <taxon>Roseobacteraceae</taxon>
        <taxon>Ruegeria</taxon>
    </lineage>
</organism>
<evidence type="ECO:0000313" key="4">
    <source>
        <dbReference type="EMBL" id="MCL6284238.1"/>
    </source>
</evidence>
<dbReference type="CDD" id="cd07302">
    <property type="entry name" value="CHD"/>
    <property type="match status" value="1"/>
</dbReference>
<dbReference type="PANTHER" id="PTHR16305:SF28">
    <property type="entry name" value="GUANYLATE CYCLASE DOMAIN-CONTAINING PROTEIN"/>
    <property type="match status" value="1"/>
</dbReference>
<dbReference type="SUPFAM" id="SSF55073">
    <property type="entry name" value="Nucleotide cyclase"/>
    <property type="match status" value="1"/>
</dbReference>
<evidence type="ECO:0000256" key="1">
    <source>
        <dbReference type="ARBA" id="ARBA00022741"/>
    </source>
</evidence>
<feature type="domain" description="Guanylate cyclase" evidence="3">
    <location>
        <begin position="22"/>
        <end position="153"/>
    </location>
</feature>
<accession>A0ABT0Q350</accession>
<dbReference type="InterPro" id="IPR027417">
    <property type="entry name" value="P-loop_NTPase"/>
</dbReference>
<reference evidence="4" key="1">
    <citation type="submission" date="2022-05" db="EMBL/GenBank/DDBJ databases">
        <authorList>
            <person name="Park J.-S."/>
        </authorList>
    </citation>
    <scope>NUCLEOTIDE SEQUENCE</scope>
    <source>
        <strain evidence="4">2012CJ41-6</strain>
    </source>
</reference>
<dbReference type="Pfam" id="PF00211">
    <property type="entry name" value="Guanylate_cyc"/>
    <property type="match status" value="1"/>
</dbReference>
<dbReference type="Gene3D" id="3.30.70.1230">
    <property type="entry name" value="Nucleotide cyclase"/>
    <property type="match status" value="1"/>
</dbReference>
<sequence>MKNNAKITDTSSPRLGERRLVSVLFTDMVGYTPIVEQLGAETTAHFTSMIYGMLSGVIEEHGGVIRGFAGDSIMAVFGIPDALEDAGLRACKAAMAIQALFTASGDGIEDRFGVRPIMRVGVSSGSVVMAAVEGADGQMTAVGNSVNLAARIQSLAPEGGCLICDTTRRLVEWLVDLSFEGEHQIKGVAKQQKLWQVQSIREGATRFDASRARGLSPYVGRDLELSSLSGALDQTRDGMRVVDLVAEPGLGKTRLVYEFLDRAKAEETVILTGHCTTDGQQVPFFPFLEVVRSSFGINQDDDPAEIASKLQEGLQRAGQDTPENLGLLMNLLGLKPPEGTLDGLDGVLIGLRTRDLLPALLKAQCQLGRVVLLVEDTHWIDGASETMMSKLVEIGELDNLLILNTHRPEYTPGWKDNPSVSTLKLKPLTEGDIHHLVQSRLKIDSLPDALIKEVVERSGGNPLFGEEILSFLTEKGTLRVEQGQAVYENQLDDDELPASMQSLLSARIEQLQPQDRALLQAAAAIGREFDPGLLSMVAEQADETGAALQRLQALDIVFRKPDSSDYMFKHVLLRDTVYRSLVANRRSELHLAIAAALEIRNANRLPEAAETLAHHYMQTPRTDLAFEYSALAGAKSLGVFSHDQANQYFADALVLYEQDPTCASDEAFANFLANYALCSNISLDVMTMIELAPRVRPILNEIGDNSDHVLYLHHYVSCLVCNSRFLEALGVQRDLTEMAKRVGDPKSIAYAMVNELSVGIYCAPLSNAEFAAKTAEVEAALTKFDDAYLQNFFFATLGWNELTRGRVIKARETAARMVADGEKNNDPRALGYGTAMKALIAVVTDDHQTALELSEEAHRLSRAEFEMAIAESSRVAALVPLERPGAREAVQSYVDMCETNGWLLFAGVPQTMLGVALAMEGRVSEGLQQIKATIERRESEGAQIAADWNRLFLSEVYLQILTGEGDASFGVLMRNFGSLAGVMLFGKKRIISLIEKVRKNTQFDPDGHYFARGEMILGLLYKLKKKNEQAVGHLMTAHRLIEPTGTSPMLTRIEGALEELDAWAGPTPST</sequence>
<dbReference type="RefSeq" id="WP_249710236.1">
    <property type="nucleotide sequence ID" value="NZ_JAMFMB010000013.1"/>
</dbReference>
<dbReference type="EMBL" id="JAMFMB010000013">
    <property type="protein sequence ID" value="MCL6284238.1"/>
    <property type="molecule type" value="Genomic_DNA"/>
</dbReference>
<dbReference type="SMART" id="SM00044">
    <property type="entry name" value="CYCc"/>
    <property type="match status" value="1"/>
</dbReference>
<keyword evidence="5" id="KW-1185">Reference proteome</keyword>
<dbReference type="InterPro" id="IPR029787">
    <property type="entry name" value="Nucleotide_cyclase"/>
</dbReference>
<dbReference type="Proteomes" id="UP001203880">
    <property type="component" value="Unassembled WGS sequence"/>
</dbReference>
<proteinExistence type="predicted"/>
<dbReference type="PROSITE" id="PS50125">
    <property type="entry name" value="GUANYLATE_CYCLASE_2"/>
    <property type="match status" value="1"/>
</dbReference>
<evidence type="ECO:0000256" key="2">
    <source>
        <dbReference type="ARBA" id="ARBA00022840"/>
    </source>
</evidence>
<protein>
    <submittedName>
        <fullName evidence="4">AAA family ATPase</fullName>
    </submittedName>
</protein>
<keyword evidence="1" id="KW-0547">Nucleotide-binding</keyword>
<gene>
    <name evidence="4" type="ORF">M3P21_11940</name>
</gene>
<keyword evidence="2" id="KW-0067">ATP-binding</keyword>
<comment type="caution">
    <text evidence="4">The sequence shown here is derived from an EMBL/GenBank/DDBJ whole genome shotgun (WGS) entry which is preliminary data.</text>
</comment>
<dbReference type="InterPro" id="IPR041664">
    <property type="entry name" value="AAA_16"/>
</dbReference>
<evidence type="ECO:0000259" key="3">
    <source>
        <dbReference type="PROSITE" id="PS50125"/>
    </source>
</evidence>
<name>A0ABT0Q350_9RHOB</name>
<dbReference type="PANTHER" id="PTHR16305">
    <property type="entry name" value="TESTICULAR SOLUBLE ADENYLYL CYCLASE"/>
    <property type="match status" value="1"/>
</dbReference>
<dbReference type="InterPro" id="IPR001054">
    <property type="entry name" value="A/G_cyclase"/>
</dbReference>
<evidence type="ECO:0000313" key="5">
    <source>
        <dbReference type="Proteomes" id="UP001203880"/>
    </source>
</evidence>
<dbReference type="Pfam" id="PF13191">
    <property type="entry name" value="AAA_16"/>
    <property type="match status" value="1"/>
</dbReference>